<dbReference type="Proteomes" id="UP001596241">
    <property type="component" value="Unassembled WGS sequence"/>
</dbReference>
<feature type="transmembrane region" description="Helical" evidence="1">
    <location>
        <begin position="20"/>
        <end position="43"/>
    </location>
</feature>
<evidence type="ECO:0000256" key="1">
    <source>
        <dbReference type="SAM" id="Phobius"/>
    </source>
</evidence>
<evidence type="ECO:0000313" key="3">
    <source>
        <dbReference type="Proteomes" id="UP001596241"/>
    </source>
</evidence>
<keyword evidence="3" id="KW-1185">Reference proteome</keyword>
<gene>
    <name evidence="2" type="ORF">ACFP3M_02780</name>
</gene>
<accession>A0ABW1FC40</accession>
<keyword evidence="1" id="KW-0812">Transmembrane</keyword>
<comment type="caution">
    <text evidence="2">The sequence shown here is derived from an EMBL/GenBank/DDBJ whole genome shotgun (WGS) entry which is preliminary data.</text>
</comment>
<reference evidence="3" key="1">
    <citation type="journal article" date="2019" name="Int. J. Syst. Evol. Microbiol.">
        <title>The Global Catalogue of Microorganisms (GCM) 10K type strain sequencing project: providing services to taxonomists for standard genome sequencing and annotation.</title>
        <authorList>
            <consortium name="The Broad Institute Genomics Platform"/>
            <consortium name="The Broad Institute Genome Sequencing Center for Infectious Disease"/>
            <person name="Wu L."/>
            <person name="Ma J."/>
        </authorList>
    </citation>
    <scope>NUCLEOTIDE SEQUENCE [LARGE SCALE GENOMIC DNA]</scope>
    <source>
        <strain evidence="3">CGMCC 1.15809</strain>
    </source>
</reference>
<evidence type="ECO:0000313" key="2">
    <source>
        <dbReference type="EMBL" id="MFC5891750.1"/>
    </source>
</evidence>
<dbReference type="EMBL" id="JBHSPW010000001">
    <property type="protein sequence ID" value="MFC5891750.1"/>
    <property type="molecule type" value="Genomic_DNA"/>
</dbReference>
<organism evidence="2 3">
    <name type="scientific">Streptomyces ramulosus</name>
    <dbReference type="NCBI Taxonomy" id="47762"/>
    <lineage>
        <taxon>Bacteria</taxon>
        <taxon>Bacillati</taxon>
        <taxon>Actinomycetota</taxon>
        <taxon>Actinomycetes</taxon>
        <taxon>Kitasatosporales</taxon>
        <taxon>Streptomycetaceae</taxon>
        <taxon>Streptomyces</taxon>
    </lineage>
</organism>
<proteinExistence type="predicted"/>
<dbReference type="RefSeq" id="WP_345080969.1">
    <property type="nucleotide sequence ID" value="NZ_BAAAWG010000006.1"/>
</dbReference>
<keyword evidence="1" id="KW-1133">Transmembrane helix</keyword>
<name>A0ABW1FC40_9ACTN</name>
<protein>
    <submittedName>
        <fullName evidence="2">Uncharacterized protein</fullName>
    </submittedName>
</protein>
<keyword evidence="1" id="KW-0472">Membrane</keyword>
<sequence length="47" mass="5240">MNGEGPETGKAKERWKVKGVALRVLFYVFFGYAFLYVIGTLGAQAQK</sequence>